<evidence type="ECO:0000313" key="2">
    <source>
        <dbReference type="EMBL" id="SFK00408.1"/>
    </source>
</evidence>
<accession>A0A1I3VYF0</accession>
<dbReference type="AlphaFoldDB" id="A0A1I3VYF0"/>
<organism evidence="2 3">
    <name type="scientific">Celeribacter halophilus</name>
    <dbReference type="NCBI Taxonomy" id="576117"/>
    <lineage>
        <taxon>Bacteria</taxon>
        <taxon>Pseudomonadati</taxon>
        <taxon>Pseudomonadota</taxon>
        <taxon>Alphaproteobacteria</taxon>
        <taxon>Rhodobacterales</taxon>
        <taxon>Roseobacteraceae</taxon>
        <taxon>Celeribacter</taxon>
    </lineage>
</organism>
<feature type="compositionally biased region" description="Low complexity" evidence="1">
    <location>
        <begin position="1"/>
        <end position="14"/>
    </location>
</feature>
<dbReference type="Proteomes" id="UP000183299">
    <property type="component" value="Unassembled WGS sequence"/>
</dbReference>
<dbReference type="EMBL" id="FORY01000019">
    <property type="protein sequence ID" value="SFK00408.1"/>
    <property type="molecule type" value="Genomic_DNA"/>
</dbReference>
<sequence length="65" mass="6988">MFYTDDTTAGTTAGLNDIILNNRSAQRRNGRENSADGTGPEETCKRQGGANGAPYCCLRRYGRGS</sequence>
<proteinExistence type="predicted"/>
<dbReference type="STRING" id="576117.SAMN04488138_1192"/>
<protein>
    <submittedName>
        <fullName evidence="2">Uncharacterized protein</fullName>
    </submittedName>
</protein>
<gene>
    <name evidence="2" type="ORF">SAMN04488138_1192</name>
</gene>
<name>A0A1I3VYF0_9RHOB</name>
<keyword evidence="3" id="KW-1185">Reference proteome</keyword>
<reference evidence="2 3" key="1">
    <citation type="submission" date="2016-10" db="EMBL/GenBank/DDBJ databases">
        <authorList>
            <person name="de Groot N.N."/>
        </authorList>
    </citation>
    <scope>NUCLEOTIDE SEQUENCE [LARGE SCALE GENOMIC DNA]</scope>
    <source>
        <strain evidence="2 3">CGMCC 1.8891</strain>
    </source>
</reference>
<evidence type="ECO:0000313" key="3">
    <source>
        <dbReference type="Proteomes" id="UP000183299"/>
    </source>
</evidence>
<evidence type="ECO:0000256" key="1">
    <source>
        <dbReference type="SAM" id="MobiDB-lite"/>
    </source>
</evidence>
<feature type="region of interest" description="Disordered" evidence="1">
    <location>
        <begin position="1"/>
        <end position="53"/>
    </location>
</feature>